<dbReference type="Proteomes" id="UP000276133">
    <property type="component" value="Unassembled WGS sequence"/>
</dbReference>
<evidence type="ECO:0000313" key="2">
    <source>
        <dbReference type="Proteomes" id="UP000276133"/>
    </source>
</evidence>
<dbReference type="AlphaFoldDB" id="A0A3M7T5P8"/>
<comment type="caution">
    <text evidence="1">The sequence shown here is derived from an EMBL/GenBank/DDBJ whole genome shotgun (WGS) entry which is preliminary data.</text>
</comment>
<organism evidence="1 2">
    <name type="scientific">Brachionus plicatilis</name>
    <name type="common">Marine rotifer</name>
    <name type="synonym">Brachionus muelleri</name>
    <dbReference type="NCBI Taxonomy" id="10195"/>
    <lineage>
        <taxon>Eukaryota</taxon>
        <taxon>Metazoa</taxon>
        <taxon>Spiralia</taxon>
        <taxon>Gnathifera</taxon>
        <taxon>Rotifera</taxon>
        <taxon>Eurotatoria</taxon>
        <taxon>Monogononta</taxon>
        <taxon>Pseudotrocha</taxon>
        <taxon>Ploima</taxon>
        <taxon>Brachionidae</taxon>
        <taxon>Brachionus</taxon>
    </lineage>
</organism>
<name>A0A3M7T5P8_BRAPC</name>
<dbReference type="EMBL" id="REGN01000227">
    <property type="protein sequence ID" value="RNA43403.1"/>
    <property type="molecule type" value="Genomic_DNA"/>
</dbReference>
<keyword evidence="2" id="KW-1185">Reference proteome</keyword>
<sequence>MLDTDIQINNNNLPILQSVLRDDQLWIQTLIFFQTLRDRCYLYGKDNLKFIEVTIREDIYC</sequence>
<gene>
    <name evidence="1" type="ORF">BpHYR1_000706</name>
</gene>
<proteinExistence type="predicted"/>
<evidence type="ECO:0000313" key="1">
    <source>
        <dbReference type="EMBL" id="RNA43403.1"/>
    </source>
</evidence>
<protein>
    <submittedName>
        <fullName evidence="1">Uncharacterized protein</fullName>
    </submittedName>
</protein>
<reference evidence="1 2" key="1">
    <citation type="journal article" date="2018" name="Sci. Rep.">
        <title>Genomic signatures of local adaptation to the degree of environmental predictability in rotifers.</title>
        <authorList>
            <person name="Franch-Gras L."/>
            <person name="Hahn C."/>
            <person name="Garcia-Roger E.M."/>
            <person name="Carmona M.J."/>
            <person name="Serra M."/>
            <person name="Gomez A."/>
        </authorList>
    </citation>
    <scope>NUCLEOTIDE SEQUENCE [LARGE SCALE GENOMIC DNA]</scope>
    <source>
        <strain evidence="1">HYR1</strain>
    </source>
</reference>
<accession>A0A3M7T5P8</accession>